<dbReference type="Proteomes" id="UP001164539">
    <property type="component" value="Chromosome 7"/>
</dbReference>
<evidence type="ECO:0000313" key="1">
    <source>
        <dbReference type="EMBL" id="KAJ4714495.1"/>
    </source>
</evidence>
<keyword evidence="2" id="KW-1185">Reference proteome</keyword>
<name>A0ACC1XW22_MELAZ</name>
<comment type="caution">
    <text evidence="1">The sequence shown here is derived from an EMBL/GenBank/DDBJ whole genome shotgun (WGS) entry which is preliminary data.</text>
</comment>
<reference evidence="1 2" key="1">
    <citation type="journal article" date="2023" name="Science">
        <title>Complex scaffold remodeling in plant triterpene biosynthesis.</title>
        <authorList>
            <person name="De La Pena R."/>
            <person name="Hodgson H."/>
            <person name="Liu J.C."/>
            <person name="Stephenson M.J."/>
            <person name="Martin A.C."/>
            <person name="Owen C."/>
            <person name="Harkess A."/>
            <person name="Leebens-Mack J."/>
            <person name="Jimenez L.E."/>
            <person name="Osbourn A."/>
            <person name="Sattely E.S."/>
        </authorList>
    </citation>
    <scope>NUCLEOTIDE SEQUENCE [LARGE SCALE GENOMIC DNA]</scope>
    <source>
        <strain evidence="2">cv. JPN11</strain>
        <tissue evidence="1">Leaf</tissue>
    </source>
</reference>
<organism evidence="1 2">
    <name type="scientific">Melia azedarach</name>
    <name type="common">Chinaberry tree</name>
    <dbReference type="NCBI Taxonomy" id="155640"/>
    <lineage>
        <taxon>Eukaryota</taxon>
        <taxon>Viridiplantae</taxon>
        <taxon>Streptophyta</taxon>
        <taxon>Embryophyta</taxon>
        <taxon>Tracheophyta</taxon>
        <taxon>Spermatophyta</taxon>
        <taxon>Magnoliopsida</taxon>
        <taxon>eudicotyledons</taxon>
        <taxon>Gunneridae</taxon>
        <taxon>Pentapetalae</taxon>
        <taxon>rosids</taxon>
        <taxon>malvids</taxon>
        <taxon>Sapindales</taxon>
        <taxon>Meliaceae</taxon>
        <taxon>Melia</taxon>
    </lineage>
</organism>
<accession>A0ACC1XW22</accession>
<protein>
    <submittedName>
        <fullName evidence="1">Bifunctional riboflavin biosynthesis protein RIBA 1, chloroplastic-like</fullName>
    </submittedName>
</protein>
<proteinExistence type="predicted"/>
<gene>
    <name evidence="1" type="ORF">OWV82_012974</name>
</gene>
<evidence type="ECO:0000313" key="2">
    <source>
        <dbReference type="Proteomes" id="UP001164539"/>
    </source>
</evidence>
<dbReference type="EMBL" id="CM051400">
    <property type="protein sequence ID" value="KAJ4714495.1"/>
    <property type="molecule type" value="Genomic_DNA"/>
</dbReference>
<sequence>MDKDRIGKVTVSLATELSFKLTRSHRTPPNLASLFFFRENNSKMSTVNNLYCTSMALSRSQGGSGFHFVNRISASGFLSLKNVGRVRAALVSGEGDIISYPNNKGKSIGIEVQPDALGFGTLAAEITPTTGGFFSNDDEYDLDRPTEGFASIPEAIEDIRRGKLVIVVDDEDRENEGDLIMAGSLVTPEAMTFIVKHGTGIVCVSMKGEDLERLQLPLMVTQKENEEKLRTAFTVSVDAKHGTTTGVSARDRAKTVLALASKDSKPEDFNRPGHIFPLKYREGGVLKRAGHTEASVDLAVLAGLEPAAVLCEIVDDDGSMARLPKLRQFAQAENLKIISIADLIRYRRKRDRLVELSAAAPIPTMWGPFKAYCYRSILDGIEHIAMVKGDIGDGQDILVRVHSECLTGDIFGSARCDCGNQLALAMKQIEAAGRGVLVYLRGHEGRGIGLGHKLRAYILQDDGRDTVEANEELGLPVDSREYGIGAQILRDLGVRTMRLMTNNPAKYVGLKGYGLAIAGRVPLLTPITKENKRYLETKRAKMGHMYGSDSNGHVNGITNDNGNSSLDSSGDELET</sequence>